<dbReference type="InterPro" id="IPR035069">
    <property type="entry name" value="TTHA1013/TTHA0281-like"/>
</dbReference>
<dbReference type="InterPro" id="IPR031807">
    <property type="entry name" value="HicB-like"/>
</dbReference>
<dbReference type="AlphaFoldDB" id="A0A3G1KQK2"/>
<evidence type="ECO:0000259" key="1">
    <source>
        <dbReference type="Pfam" id="PF15919"/>
    </source>
</evidence>
<dbReference type="RefSeq" id="WP_148133940.1">
    <property type="nucleotide sequence ID" value="NZ_CP017634.1"/>
</dbReference>
<sequence length="140" mass="15566">MKYVYPAIFTPLASGEYDVRVPDLPGCITCGKDLADAIEMAEDAISMWLCDAEDNQETIPSPSEGLTANPPQFINLVVADTDEYRRQNDNRAVKKTLTIPNWLNSQAEKAGINFSQTLQAALKKQLNIIDHPRSNIKKQS</sequence>
<dbReference type="OrthoDB" id="5419659at2"/>
<proteinExistence type="predicted"/>
<dbReference type="KEGG" id="fwa:DCMF_07955"/>
<keyword evidence="3" id="KW-1185">Reference proteome</keyword>
<organism evidence="2 3">
    <name type="scientific">Formimonas warabiya</name>
    <dbReference type="NCBI Taxonomy" id="1761012"/>
    <lineage>
        <taxon>Bacteria</taxon>
        <taxon>Bacillati</taxon>
        <taxon>Bacillota</taxon>
        <taxon>Clostridia</taxon>
        <taxon>Eubacteriales</taxon>
        <taxon>Peptococcaceae</taxon>
        <taxon>Candidatus Formimonas</taxon>
    </lineage>
</organism>
<evidence type="ECO:0000313" key="3">
    <source>
        <dbReference type="Proteomes" id="UP000323521"/>
    </source>
</evidence>
<dbReference type="Pfam" id="PF15919">
    <property type="entry name" value="HicB_lk_antitox"/>
    <property type="match status" value="1"/>
</dbReference>
<dbReference type="EMBL" id="CP017634">
    <property type="protein sequence ID" value="ATW24717.1"/>
    <property type="molecule type" value="Genomic_DNA"/>
</dbReference>
<dbReference type="Proteomes" id="UP000323521">
    <property type="component" value="Chromosome"/>
</dbReference>
<dbReference type="SUPFAM" id="SSF143100">
    <property type="entry name" value="TTHA1013/TTHA0281-like"/>
    <property type="match status" value="1"/>
</dbReference>
<protein>
    <submittedName>
        <fullName evidence="2">HicB family protein</fullName>
    </submittedName>
</protein>
<feature type="domain" description="HicB-like antitoxin of toxin-antitoxin system" evidence="1">
    <location>
        <begin position="5"/>
        <end position="106"/>
    </location>
</feature>
<evidence type="ECO:0000313" key="2">
    <source>
        <dbReference type="EMBL" id="ATW24717.1"/>
    </source>
</evidence>
<accession>A0A3G1KQK2</accession>
<reference evidence="2 3" key="1">
    <citation type="submission" date="2016-10" db="EMBL/GenBank/DDBJ databases">
        <title>Complete Genome Sequence of Peptococcaceae strain DCMF.</title>
        <authorList>
            <person name="Edwards R.J."/>
            <person name="Holland S.I."/>
            <person name="Deshpande N.P."/>
            <person name="Wong Y.K."/>
            <person name="Ertan H."/>
            <person name="Manefield M."/>
            <person name="Russell T.L."/>
            <person name="Lee M.J."/>
        </authorList>
    </citation>
    <scope>NUCLEOTIDE SEQUENCE [LARGE SCALE GENOMIC DNA]</scope>
    <source>
        <strain evidence="2 3">DCMF</strain>
    </source>
</reference>
<gene>
    <name evidence="2" type="ORF">DCMF_07955</name>
</gene>
<name>A0A3G1KQK2_FORW1</name>
<dbReference type="Gene3D" id="3.30.160.250">
    <property type="match status" value="1"/>
</dbReference>